<dbReference type="PROSITE" id="PS50011">
    <property type="entry name" value="PROTEIN_KINASE_DOM"/>
    <property type="match status" value="1"/>
</dbReference>
<accession>A0A4S4L538</accession>
<protein>
    <recommendedName>
        <fullName evidence="2">Protein kinase domain-containing protein</fullName>
    </recommendedName>
</protein>
<dbReference type="Pfam" id="PF00069">
    <property type="entry name" value="Pkinase"/>
    <property type="match status" value="1"/>
</dbReference>
<feature type="domain" description="Protein kinase" evidence="2">
    <location>
        <begin position="137"/>
        <end position="403"/>
    </location>
</feature>
<dbReference type="GO" id="GO:0004674">
    <property type="term" value="F:protein serine/threonine kinase activity"/>
    <property type="evidence" value="ECO:0007669"/>
    <property type="project" value="TreeGrafter"/>
</dbReference>
<dbReference type="InterPro" id="IPR051681">
    <property type="entry name" value="Ser/Thr_Kinases-Pseudokinases"/>
</dbReference>
<dbReference type="Gene3D" id="1.10.510.10">
    <property type="entry name" value="Transferase(Phosphotransferase) domain 1"/>
    <property type="match status" value="1"/>
</dbReference>
<dbReference type="Proteomes" id="UP000310158">
    <property type="component" value="Unassembled WGS sequence"/>
</dbReference>
<name>A0A4S4L538_9AGAM</name>
<evidence type="ECO:0000313" key="4">
    <source>
        <dbReference type="Proteomes" id="UP000310158"/>
    </source>
</evidence>
<evidence type="ECO:0000313" key="3">
    <source>
        <dbReference type="EMBL" id="THH06576.1"/>
    </source>
</evidence>
<dbReference type="GO" id="GO:0005524">
    <property type="term" value="F:ATP binding"/>
    <property type="evidence" value="ECO:0007669"/>
    <property type="project" value="InterPro"/>
</dbReference>
<dbReference type="AlphaFoldDB" id="A0A4S4L538"/>
<dbReference type="PANTHER" id="PTHR44329">
    <property type="entry name" value="SERINE/THREONINE-PROTEIN KINASE TNNI3K-RELATED"/>
    <property type="match status" value="1"/>
</dbReference>
<gene>
    <name evidence="3" type="ORF">EW146_g9570</name>
</gene>
<feature type="compositionally biased region" description="Basic residues" evidence="1">
    <location>
        <begin position="1"/>
        <end position="12"/>
    </location>
</feature>
<evidence type="ECO:0000259" key="2">
    <source>
        <dbReference type="PROSITE" id="PS50011"/>
    </source>
</evidence>
<keyword evidence="4" id="KW-1185">Reference proteome</keyword>
<organism evidence="3 4">
    <name type="scientific">Bondarzewia mesenterica</name>
    <dbReference type="NCBI Taxonomy" id="1095465"/>
    <lineage>
        <taxon>Eukaryota</taxon>
        <taxon>Fungi</taxon>
        <taxon>Dikarya</taxon>
        <taxon>Basidiomycota</taxon>
        <taxon>Agaricomycotina</taxon>
        <taxon>Agaricomycetes</taxon>
        <taxon>Russulales</taxon>
        <taxon>Bondarzewiaceae</taxon>
        <taxon>Bondarzewia</taxon>
    </lineage>
</organism>
<sequence length="403" mass="45444">MHAQHPHYHRSQSHTSSITPLSLTPRGARTPISIPATPHLGNTGTHSTMHVKRITLTSKKNWWMVELDEEDQQLKPPAHSFVSSDATMYDDYDTHVDSQPHPPSPPASPPPYNPPRHPGSIFSFPIPATYCAPPNPTSSLAPIANGSVSELFKCIVKKPEIIQLEINDEMQSNANDVATQFLAELRVYTTVPRHRNLPAFLGCLENVGMVLEFVEGPTLYDFIKEKRTLTPAQRKDLHNQLLDALTHLHASGLSHGDLSMLNLHIMPNGTLKLLDFGRSVAADSIYKSPDAEPVDPFAYMTRAPAQVRVEQIHPGTRPFSAPEILRGECQDPRLADAYSFGMVLMCIERCALVDVKPWDQRRDMLPFDFFDGCELFGDRIREYLKPWDERRRLRRDDMFSLAD</sequence>
<dbReference type="InterPro" id="IPR011009">
    <property type="entry name" value="Kinase-like_dom_sf"/>
</dbReference>
<feature type="region of interest" description="Disordered" evidence="1">
    <location>
        <begin position="91"/>
        <end position="118"/>
    </location>
</feature>
<dbReference type="OrthoDB" id="1668230at2759"/>
<dbReference type="SMART" id="SM00220">
    <property type="entry name" value="S_TKc"/>
    <property type="match status" value="1"/>
</dbReference>
<feature type="compositionally biased region" description="Pro residues" evidence="1">
    <location>
        <begin position="100"/>
        <end position="117"/>
    </location>
</feature>
<feature type="compositionally biased region" description="Polar residues" evidence="1">
    <location>
        <begin position="13"/>
        <end position="22"/>
    </location>
</feature>
<reference evidence="3 4" key="1">
    <citation type="submission" date="2019-02" db="EMBL/GenBank/DDBJ databases">
        <title>Genome sequencing of the rare red list fungi Bondarzewia mesenterica.</title>
        <authorList>
            <person name="Buettner E."/>
            <person name="Kellner H."/>
        </authorList>
    </citation>
    <scope>NUCLEOTIDE SEQUENCE [LARGE SCALE GENOMIC DNA]</scope>
    <source>
        <strain evidence="3 4">DSM 108281</strain>
    </source>
</reference>
<proteinExistence type="predicted"/>
<dbReference type="EMBL" id="SGPL01000864">
    <property type="protein sequence ID" value="THH06576.1"/>
    <property type="molecule type" value="Genomic_DNA"/>
</dbReference>
<dbReference type="InterPro" id="IPR000719">
    <property type="entry name" value="Prot_kinase_dom"/>
</dbReference>
<feature type="region of interest" description="Disordered" evidence="1">
    <location>
        <begin position="1"/>
        <end position="30"/>
    </location>
</feature>
<comment type="caution">
    <text evidence="3">The sequence shown here is derived from an EMBL/GenBank/DDBJ whole genome shotgun (WGS) entry which is preliminary data.</text>
</comment>
<dbReference type="SUPFAM" id="SSF56112">
    <property type="entry name" value="Protein kinase-like (PK-like)"/>
    <property type="match status" value="1"/>
</dbReference>
<evidence type="ECO:0000256" key="1">
    <source>
        <dbReference type="SAM" id="MobiDB-lite"/>
    </source>
</evidence>